<reference evidence="8" key="1">
    <citation type="journal article" date="2017" name="Science">
        <title>Giant viruses with an expanded complement of translation system components.</title>
        <authorList>
            <person name="Schulz F."/>
            <person name="Yutin N."/>
            <person name="Ivanova N.N."/>
            <person name="Ortega D.R."/>
            <person name="Lee T.K."/>
            <person name="Vierheilig J."/>
            <person name="Daims H."/>
            <person name="Horn M."/>
            <person name="Wagner M."/>
            <person name="Jensen G.J."/>
            <person name="Kyrpides N.C."/>
            <person name="Koonin E.V."/>
            <person name="Woyke T."/>
        </authorList>
    </citation>
    <scope>NUCLEOTIDE SEQUENCE</scope>
    <source>
        <strain evidence="8">CTV1</strain>
    </source>
</reference>
<feature type="transmembrane region" description="Helical" evidence="7">
    <location>
        <begin position="84"/>
        <end position="110"/>
    </location>
</feature>
<dbReference type="InterPro" id="IPR001388">
    <property type="entry name" value="Synaptobrevin-like"/>
</dbReference>
<comment type="subcellular location">
    <subcellularLocation>
        <location evidence="1">Membrane</location>
        <topology evidence="1">Single-pass type IV membrane protein</topology>
    </subcellularLocation>
</comment>
<keyword evidence="5 7" id="KW-1133">Transmembrane helix</keyword>
<evidence type="ECO:0000256" key="2">
    <source>
        <dbReference type="ARBA" id="ARBA00022448"/>
    </source>
</evidence>
<dbReference type="PANTHER" id="PTHR21230">
    <property type="entry name" value="VESICLE TRANSPORT V-SNARE PROTEIN VTI1-RELATED"/>
    <property type="match status" value="1"/>
</dbReference>
<dbReference type="GO" id="GO:0015031">
    <property type="term" value="P:protein transport"/>
    <property type="evidence" value="ECO:0007669"/>
    <property type="project" value="UniProtKB-KW"/>
</dbReference>
<keyword evidence="2" id="KW-0813">Transport</keyword>
<keyword evidence="6 7" id="KW-0472">Membrane</keyword>
<evidence type="ECO:0000256" key="5">
    <source>
        <dbReference type="ARBA" id="ARBA00022989"/>
    </source>
</evidence>
<name>A0A1V0SAW4_9VIRU</name>
<dbReference type="SUPFAM" id="SSF58038">
    <property type="entry name" value="SNARE fusion complex"/>
    <property type="match status" value="1"/>
</dbReference>
<evidence type="ECO:0000256" key="7">
    <source>
        <dbReference type="SAM" id="Phobius"/>
    </source>
</evidence>
<dbReference type="GO" id="GO:0016020">
    <property type="term" value="C:membrane"/>
    <property type="evidence" value="ECO:0007669"/>
    <property type="project" value="UniProtKB-SubCell"/>
</dbReference>
<dbReference type="GO" id="GO:0000149">
    <property type="term" value="F:SNARE binding"/>
    <property type="evidence" value="ECO:0007669"/>
    <property type="project" value="TreeGrafter"/>
</dbReference>
<keyword evidence="4" id="KW-0653">Protein transport</keyword>
<gene>
    <name evidence="8" type="ORF">Catovirus_1_907</name>
</gene>
<dbReference type="GO" id="GO:0006906">
    <property type="term" value="P:vesicle fusion"/>
    <property type="evidence" value="ECO:0007669"/>
    <property type="project" value="TreeGrafter"/>
</dbReference>
<evidence type="ECO:0008006" key="9">
    <source>
        <dbReference type="Google" id="ProtNLM"/>
    </source>
</evidence>
<dbReference type="Gene3D" id="1.20.5.110">
    <property type="match status" value="1"/>
</dbReference>
<accession>A0A1V0SAW4</accession>
<dbReference type="Pfam" id="PF12352">
    <property type="entry name" value="V-SNARE_C"/>
    <property type="match status" value="1"/>
</dbReference>
<proteinExistence type="predicted"/>
<evidence type="ECO:0000256" key="1">
    <source>
        <dbReference type="ARBA" id="ARBA00004211"/>
    </source>
</evidence>
<evidence type="ECO:0000313" key="8">
    <source>
        <dbReference type="EMBL" id="ARF08857.1"/>
    </source>
</evidence>
<dbReference type="GO" id="GO:0005484">
    <property type="term" value="F:SNAP receptor activity"/>
    <property type="evidence" value="ECO:0007669"/>
    <property type="project" value="TreeGrafter"/>
</dbReference>
<organism evidence="8">
    <name type="scientific">Catovirus CTV1</name>
    <dbReference type="NCBI Taxonomy" id="1977631"/>
    <lineage>
        <taxon>Viruses</taxon>
        <taxon>Varidnaviria</taxon>
        <taxon>Bamfordvirae</taxon>
        <taxon>Nucleocytoviricota</taxon>
        <taxon>Megaviricetes</taxon>
        <taxon>Imitervirales</taxon>
        <taxon>Mimiviridae</taxon>
        <taxon>Klosneuvirinae</taxon>
        <taxon>Catovirus</taxon>
    </lineage>
</organism>
<evidence type="ECO:0000256" key="3">
    <source>
        <dbReference type="ARBA" id="ARBA00022692"/>
    </source>
</evidence>
<keyword evidence="3 7" id="KW-0812">Transmembrane</keyword>
<protein>
    <recommendedName>
        <fullName evidence="9">t-SNARE coiled-coil homology domain-containing protein</fullName>
    </recommendedName>
</protein>
<sequence>MEQSAYMQRMQKNTNSLLAQEKYLNDCVSTLDNTEIIAIDTLETLKGQGDQLNKLIEKTDDLSENLSISNRIIRSMEWSKIKNTLLVLLIIIILLIIIGFIVMMFLYSIYRDMR</sequence>
<dbReference type="PRINTS" id="PR00219">
    <property type="entry name" value="SYNAPTOBREVN"/>
</dbReference>
<evidence type="ECO:0000256" key="6">
    <source>
        <dbReference type="ARBA" id="ARBA00023136"/>
    </source>
</evidence>
<dbReference type="EMBL" id="KY684083">
    <property type="protein sequence ID" value="ARF08857.1"/>
    <property type="molecule type" value="Genomic_DNA"/>
</dbReference>
<evidence type="ECO:0000256" key="4">
    <source>
        <dbReference type="ARBA" id="ARBA00022927"/>
    </source>
</evidence>